<feature type="region of interest" description="Disordered" evidence="2">
    <location>
        <begin position="38"/>
        <end position="100"/>
    </location>
</feature>
<reference evidence="4" key="1">
    <citation type="submission" date="2020-10" db="EMBL/GenBank/DDBJ databases">
        <authorList>
            <person name="Sedaghatjoo S."/>
        </authorList>
    </citation>
    <scope>NUCLEOTIDE SEQUENCE</scope>
    <source>
        <strain evidence="4">AZH3</strain>
    </source>
</reference>
<organism evidence="4 5">
    <name type="scientific">Tilletia caries</name>
    <name type="common">wheat bunt fungus</name>
    <dbReference type="NCBI Taxonomy" id="13290"/>
    <lineage>
        <taxon>Eukaryota</taxon>
        <taxon>Fungi</taxon>
        <taxon>Dikarya</taxon>
        <taxon>Basidiomycota</taxon>
        <taxon>Ustilaginomycotina</taxon>
        <taxon>Exobasidiomycetes</taxon>
        <taxon>Tilletiales</taxon>
        <taxon>Tilletiaceae</taxon>
        <taxon>Tilletia</taxon>
    </lineage>
</organism>
<evidence type="ECO:0000256" key="1">
    <source>
        <dbReference type="SAM" id="Coils"/>
    </source>
</evidence>
<protein>
    <submittedName>
        <fullName evidence="4">Uncharacterized protein</fullName>
    </submittedName>
</protein>
<feature type="transmembrane region" description="Helical" evidence="3">
    <location>
        <begin position="508"/>
        <end position="526"/>
    </location>
</feature>
<keyword evidence="5" id="KW-1185">Reference proteome</keyword>
<feature type="region of interest" description="Disordered" evidence="2">
    <location>
        <begin position="440"/>
        <end position="463"/>
    </location>
</feature>
<keyword evidence="3" id="KW-0472">Membrane</keyword>
<dbReference type="Proteomes" id="UP000836402">
    <property type="component" value="Unassembled WGS sequence"/>
</dbReference>
<name>A0ABN7IUB8_9BASI</name>
<keyword evidence="3" id="KW-1133">Transmembrane helix</keyword>
<dbReference type="EMBL" id="CAJHJG010002310">
    <property type="protein sequence ID" value="CAD6919437.1"/>
    <property type="molecule type" value="Genomic_DNA"/>
</dbReference>
<evidence type="ECO:0000313" key="4">
    <source>
        <dbReference type="EMBL" id="CAD6919437.1"/>
    </source>
</evidence>
<feature type="region of interest" description="Disordered" evidence="2">
    <location>
        <begin position="675"/>
        <end position="701"/>
    </location>
</feature>
<evidence type="ECO:0000313" key="5">
    <source>
        <dbReference type="Proteomes" id="UP000836402"/>
    </source>
</evidence>
<accession>A0ABN7IUB8</accession>
<feature type="compositionally biased region" description="Polar residues" evidence="2">
    <location>
        <begin position="691"/>
        <end position="701"/>
    </location>
</feature>
<evidence type="ECO:0000256" key="3">
    <source>
        <dbReference type="SAM" id="Phobius"/>
    </source>
</evidence>
<proteinExistence type="predicted"/>
<sequence>MTNDTQGPSSGTSGPAGNVGAVSSHVLLGRLLFPLSSRIGRTSSGRTSSDSVSVRAASTSSSSTEIAHAGGSTGTTPVIGSDAAFNSRSSTPGVPNAEQPTVNPAQQLRILQLENILQIRDDSIEDLKARIETQAERECRMERAIAEDNWELYAKLRELWDKSLEDMKALQKEKTILQVEIGGLTGEVKMWETRVKKLENRNVLANGQARDLKGLLEKKNEEAANLYQENKALNRDNDRLRRTVFWLQVEEELSNNLKAQLQRKTAELSETKEELRAQRRQNNELWEEVARLNVILQYTKIELAEAQQLYMEGYSSGSLRGSDGWQSYGKSLGSQLDAVAAREREEAETRERAEAETRERAEAEMRERAEAEMRERVEAEMRERVEAEMRDRPLRPDAGNVSQDTDRSSDKIITTVVKKRVPGRRNRLPVIGLFDIVREDGDDNDASTDTAMAGPSRTGDRSVVEDDVEEEIEDAPVPPIHAVPTTALEDGEVDVDATPRRAHHHYCLMAGIGALLIGISIGMFVFGDGYGRSRRCGGGFGFPYILYADNTIWPETWPERIWRFIFGSDQFGTQSSYRLQGPSTRFDPLRPLHRPLLPFFPDLQPIEPNRIESNSAPVKTTRQDHGSAAKADALLAALEGRGDRGSNITLFGLPANILLSTSEGLAGVYRNSTATATATDGEGGDGMGKTPTSGTGPCSFM</sequence>
<feature type="coiled-coil region" evidence="1">
    <location>
        <begin position="181"/>
        <end position="288"/>
    </location>
</feature>
<feature type="region of interest" description="Disordered" evidence="2">
    <location>
        <begin position="341"/>
        <end position="375"/>
    </location>
</feature>
<keyword evidence="1" id="KW-0175">Coiled coil</keyword>
<keyword evidence="3" id="KW-0812">Transmembrane</keyword>
<evidence type="ECO:0000256" key="2">
    <source>
        <dbReference type="SAM" id="MobiDB-lite"/>
    </source>
</evidence>
<feature type="compositionally biased region" description="Low complexity" evidence="2">
    <location>
        <begin position="38"/>
        <end position="63"/>
    </location>
</feature>
<gene>
    <name evidence="4" type="ORF">JKIAZH3_G5830</name>
</gene>
<feature type="compositionally biased region" description="Polar residues" evidence="2">
    <location>
        <begin position="74"/>
        <end position="100"/>
    </location>
</feature>
<comment type="caution">
    <text evidence="4">The sequence shown here is derived from an EMBL/GenBank/DDBJ whole genome shotgun (WGS) entry which is preliminary data.</text>
</comment>